<feature type="signal peptide" evidence="1">
    <location>
        <begin position="1"/>
        <end position="22"/>
    </location>
</feature>
<protein>
    <recommendedName>
        <fullName evidence="4">SGNH/GDSL hydrolase family protein</fullName>
    </recommendedName>
</protein>
<comment type="caution">
    <text evidence="2">The sequence shown here is derived from an EMBL/GenBank/DDBJ whole genome shotgun (WGS) entry which is preliminary data.</text>
</comment>
<dbReference type="PROSITE" id="PS51257">
    <property type="entry name" value="PROKAR_LIPOPROTEIN"/>
    <property type="match status" value="1"/>
</dbReference>
<evidence type="ECO:0008006" key="4">
    <source>
        <dbReference type="Google" id="ProtNLM"/>
    </source>
</evidence>
<organism evidence="2 3">
    <name type="scientific">Eiseniibacteriota bacterium</name>
    <dbReference type="NCBI Taxonomy" id="2212470"/>
    <lineage>
        <taxon>Bacteria</taxon>
        <taxon>Candidatus Eiseniibacteriota</taxon>
    </lineage>
</organism>
<dbReference type="Gene3D" id="3.40.50.1110">
    <property type="entry name" value="SGNH hydrolase"/>
    <property type="match status" value="1"/>
</dbReference>
<dbReference type="Proteomes" id="UP000580839">
    <property type="component" value="Unassembled WGS sequence"/>
</dbReference>
<proteinExistence type="predicted"/>
<dbReference type="AlphaFoldDB" id="A0A849SPW5"/>
<feature type="chain" id="PRO_5032621856" description="SGNH/GDSL hydrolase family protein" evidence="1">
    <location>
        <begin position="23"/>
        <end position="457"/>
    </location>
</feature>
<name>A0A849SPW5_UNCEI</name>
<dbReference type="InterPro" id="IPR036514">
    <property type="entry name" value="SGNH_hydro_sf"/>
</dbReference>
<evidence type="ECO:0000256" key="1">
    <source>
        <dbReference type="SAM" id="SignalP"/>
    </source>
</evidence>
<dbReference type="InterPro" id="IPR001087">
    <property type="entry name" value="GDSL"/>
</dbReference>
<gene>
    <name evidence="2" type="ORF">HOP12_12360</name>
</gene>
<keyword evidence="1" id="KW-0732">Signal</keyword>
<dbReference type="EMBL" id="JABFRW010000158">
    <property type="protein sequence ID" value="NOT34947.1"/>
    <property type="molecule type" value="Genomic_DNA"/>
</dbReference>
<dbReference type="GO" id="GO:0016788">
    <property type="term" value="F:hydrolase activity, acting on ester bonds"/>
    <property type="evidence" value="ECO:0007669"/>
    <property type="project" value="InterPro"/>
</dbReference>
<reference evidence="2 3" key="1">
    <citation type="submission" date="2020-04" db="EMBL/GenBank/DDBJ databases">
        <title>Metagenomic profiling of ammonia- and methane-oxidizing microorganisms in a Dutch drinking water treatment plant.</title>
        <authorList>
            <person name="Poghosyan L."/>
            <person name="Leucker S."/>
        </authorList>
    </citation>
    <scope>NUCLEOTIDE SEQUENCE [LARGE SCALE GENOMIC DNA]</scope>
    <source>
        <strain evidence="2">S-RSF-IL-03</strain>
    </source>
</reference>
<dbReference type="SUPFAM" id="SSF52266">
    <property type="entry name" value="SGNH hydrolase"/>
    <property type="match status" value="1"/>
</dbReference>
<accession>A0A849SPW5</accession>
<evidence type="ECO:0000313" key="2">
    <source>
        <dbReference type="EMBL" id="NOT34947.1"/>
    </source>
</evidence>
<evidence type="ECO:0000313" key="3">
    <source>
        <dbReference type="Proteomes" id="UP000580839"/>
    </source>
</evidence>
<dbReference type="Pfam" id="PF00657">
    <property type="entry name" value="Lipase_GDSL"/>
    <property type="match status" value="1"/>
</dbReference>
<sequence length="457" mass="47451">MRFKNACLIAGAALIVAGCSTIDPLSGPDFNSGSADFTTYVALGTSLADGVESGGSVDRHQINSYASLFARQLGVTTFDREFINGDGLSLDGLSACLEIKSLSPVVLISAAGRTLGAPTNLAFAGDFHNLGVPGALVSDVFDTTTYYHPARANAHFAFVLRHRGSIEQTLTRLSPSFVSFEYGANEMIGRVTGGSGIPVLNSAQFGFALNAALDTVETAAPNANFALFNVPDPTIIPFATTFSPVTRDNGGNIVSLRVQTSPADTTPGSGTTIGIGGRVLLTAGPLLATGRGFPVGSSSYITGAPGTGVPLPDAVVLTSAEVANLRNELSGYNAAIAAQAAARGMALVDLAGVFQRAATTGLTWNGRTYTTAFITGGLFSLDGVHPTDQGYGFLANVLIDAVNARYGSNIQRVNIESLTATNSSLRIERGDEGPIYPLIENAPEVYRRMFPLPPGME</sequence>